<feature type="compositionally biased region" description="Polar residues" evidence="1">
    <location>
        <begin position="475"/>
        <end position="492"/>
    </location>
</feature>
<dbReference type="STRING" id="28743.ENSCVAP00000022403"/>
<evidence type="ECO:0000313" key="3">
    <source>
        <dbReference type="Ensembl" id="ENSCVAP00000022403.1"/>
    </source>
</evidence>
<reference evidence="3" key="1">
    <citation type="submission" date="2025-08" db="UniProtKB">
        <authorList>
            <consortium name="Ensembl"/>
        </authorList>
    </citation>
    <scope>IDENTIFICATION</scope>
</reference>
<dbReference type="PANTHER" id="PTHR15119">
    <property type="entry name" value="SECRETOGRANIN II"/>
    <property type="match status" value="1"/>
</dbReference>
<dbReference type="PANTHER" id="PTHR15119:SF1">
    <property type="entry name" value="SECRETOGRANIN-2-RELATED"/>
    <property type="match status" value="1"/>
</dbReference>
<evidence type="ECO:0000256" key="1">
    <source>
        <dbReference type="SAM" id="MobiDB-lite"/>
    </source>
</evidence>
<feature type="compositionally biased region" description="Basic and acidic residues" evidence="1">
    <location>
        <begin position="345"/>
        <end position="364"/>
    </location>
</feature>
<feature type="region of interest" description="Disordered" evidence="1">
    <location>
        <begin position="472"/>
        <end position="524"/>
    </location>
</feature>
<dbReference type="GeneTree" id="ENSGT00390000010895"/>
<feature type="signal peptide" evidence="2">
    <location>
        <begin position="1"/>
        <end position="27"/>
    </location>
</feature>
<keyword evidence="2" id="KW-0732">Signal</keyword>
<name>A0A3Q2DRP9_CYPVA</name>
<feature type="region of interest" description="Disordered" evidence="1">
    <location>
        <begin position="91"/>
        <end position="112"/>
    </location>
</feature>
<sequence>MRVWTSPPLIYLAAILWIFLTFGVVEGASIRDHRLRGSESDSPEGDVLRAQDTDMLKALEYIESLHHRAPHILEHDASRMDDAEKLRAMLRPASDPKQSQEEQEETGSEDKSEELLQAVLSTLQQTEKAARPALLGAVPQGMSTTYPRMPQKAHRKLPLLFEDEESPFKRTKENVEGRYTPQNLATLQSVFDELDKLTGANILQKRQDEDGDMEEDETEDDEEMSNRRNAAYDDMDRDLLEWGPLDEEEEEEEESDSDHGADYIEDNDEDAGNNDEEDDSFPVKRSSDADDVVNLVDHYLLKRWLSQNRYPDNIDPRVIYQLLTISQRFQIPAEDLTGLLKPREQTDDRKLRKTNKLSEAERKFSKISSKKATPAAHVYNRRPPYVRKTPEEQRTEEILKVLGIGGEEEPAPPMKQRQQNILTSQLHNHPAGRWREYAPTQRRLPHPFRDDYDDTEDQDELAAYLAQMLNPKPAFSNTAPQKRQEVGQSTTDSLEKTMEEYFDLMDKERRQSEDSETRAQSWENEAVMKMLNYLNPEEEEAKTAKGK</sequence>
<organism evidence="3 4">
    <name type="scientific">Cyprinodon variegatus</name>
    <name type="common">Sheepshead minnow</name>
    <dbReference type="NCBI Taxonomy" id="28743"/>
    <lineage>
        <taxon>Eukaryota</taxon>
        <taxon>Metazoa</taxon>
        <taxon>Chordata</taxon>
        <taxon>Craniata</taxon>
        <taxon>Vertebrata</taxon>
        <taxon>Euteleostomi</taxon>
        <taxon>Actinopterygii</taxon>
        <taxon>Neopterygii</taxon>
        <taxon>Teleostei</taxon>
        <taxon>Neoteleostei</taxon>
        <taxon>Acanthomorphata</taxon>
        <taxon>Ovalentaria</taxon>
        <taxon>Atherinomorphae</taxon>
        <taxon>Cyprinodontiformes</taxon>
        <taxon>Cyprinodontidae</taxon>
        <taxon>Cyprinodon</taxon>
    </lineage>
</organism>
<accession>A0A3Q2DRP9</accession>
<feature type="chain" id="PRO_5018761461" evidence="2">
    <location>
        <begin position="28"/>
        <end position="547"/>
    </location>
</feature>
<feature type="compositionally biased region" description="Acidic residues" evidence="1">
    <location>
        <begin position="209"/>
        <end position="223"/>
    </location>
</feature>
<feature type="compositionally biased region" description="Acidic residues" evidence="1">
    <location>
        <begin position="263"/>
        <end position="280"/>
    </location>
</feature>
<feature type="region of interest" description="Disordered" evidence="1">
    <location>
        <begin position="201"/>
        <end position="286"/>
    </location>
</feature>
<dbReference type="OMA" id="RNAAYDD"/>
<keyword evidence="4" id="KW-1185">Reference proteome</keyword>
<proteinExistence type="predicted"/>
<dbReference type="Proteomes" id="UP000265020">
    <property type="component" value="Unassembled WGS sequence"/>
</dbReference>
<reference evidence="3" key="2">
    <citation type="submission" date="2025-09" db="UniProtKB">
        <authorList>
            <consortium name="Ensembl"/>
        </authorList>
    </citation>
    <scope>IDENTIFICATION</scope>
</reference>
<evidence type="ECO:0000313" key="4">
    <source>
        <dbReference type="Proteomes" id="UP000265020"/>
    </source>
</evidence>
<feature type="region of interest" description="Disordered" evidence="1">
    <location>
        <begin position="345"/>
        <end position="373"/>
    </location>
</feature>
<feature type="compositionally biased region" description="Acidic residues" evidence="1">
    <location>
        <begin position="244"/>
        <end position="256"/>
    </location>
</feature>
<dbReference type="InterPro" id="IPR038858">
    <property type="entry name" value="ScgII"/>
</dbReference>
<dbReference type="AlphaFoldDB" id="A0A3Q2DRP9"/>
<protein>
    <submittedName>
        <fullName evidence="3">Secretogranin-2-like</fullName>
    </submittedName>
</protein>
<feature type="compositionally biased region" description="Basic and acidic residues" evidence="1">
    <location>
        <begin position="493"/>
        <end position="517"/>
    </location>
</feature>
<evidence type="ECO:0000256" key="2">
    <source>
        <dbReference type="SAM" id="SignalP"/>
    </source>
</evidence>
<dbReference type="Ensembl" id="ENSCVAT00000009363.1">
    <property type="protein sequence ID" value="ENSCVAP00000022403.1"/>
    <property type="gene ID" value="ENSCVAG00000005076.1"/>
</dbReference>